<evidence type="ECO:0000259" key="7">
    <source>
        <dbReference type="Pfam" id="PF00169"/>
    </source>
</evidence>
<dbReference type="CDD" id="cd00176">
    <property type="entry name" value="SPEC"/>
    <property type="match status" value="2"/>
</dbReference>
<evidence type="ECO:0000256" key="3">
    <source>
        <dbReference type="ARBA" id="ARBA00022737"/>
    </source>
</evidence>
<feature type="compositionally biased region" description="Basic residues" evidence="6">
    <location>
        <begin position="820"/>
        <end position="829"/>
    </location>
</feature>
<comment type="caution">
    <text evidence="8">The sequence shown here is derived from an EMBL/GenBank/DDBJ whole genome shotgun (WGS) entry which is preliminary data.</text>
</comment>
<comment type="similarity">
    <text evidence="1">Belongs to the spectrin family.</text>
</comment>
<dbReference type="InterPro" id="IPR001849">
    <property type="entry name" value="PH_domain"/>
</dbReference>
<feature type="compositionally biased region" description="Low complexity" evidence="6">
    <location>
        <begin position="1973"/>
        <end position="1988"/>
    </location>
</feature>
<feature type="compositionally biased region" description="Polar residues" evidence="6">
    <location>
        <begin position="1567"/>
        <end position="1600"/>
    </location>
</feature>
<keyword evidence="3" id="KW-0677">Repeat</keyword>
<dbReference type="Pfam" id="PF00169">
    <property type="entry name" value="PH"/>
    <property type="match status" value="1"/>
</dbReference>
<dbReference type="SUPFAM" id="SSF50729">
    <property type="entry name" value="PH domain-like"/>
    <property type="match status" value="1"/>
</dbReference>
<feature type="compositionally biased region" description="Low complexity" evidence="6">
    <location>
        <begin position="1784"/>
        <end position="1799"/>
    </location>
</feature>
<feature type="region of interest" description="Disordered" evidence="6">
    <location>
        <begin position="777"/>
        <end position="846"/>
    </location>
</feature>
<dbReference type="Proteomes" id="UP000829720">
    <property type="component" value="Unassembled WGS sequence"/>
</dbReference>
<reference evidence="8" key="1">
    <citation type="submission" date="2021-01" db="EMBL/GenBank/DDBJ databases">
        <authorList>
            <person name="Zahm M."/>
            <person name="Roques C."/>
            <person name="Cabau C."/>
            <person name="Klopp C."/>
            <person name="Donnadieu C."/>
            <person name="Jouanno E."/>
            <person name="Lampietro C."/>
            <person name="Louis A."/>
            <person name="Herpin A."/>
            <person name="Echchiki A."/>
            <person name="Berthelot C."/>
            <person name="Parey E."/>
            <person name="Roest-Crollius H."/>
            <person name="Braasch I."/>
            <person name="Postlethwait J."/>
            <person name="Bobe J."/>
            <person name="Montfort J."/>
            <person name="Bouchez O."/>
            <person name="Begum T."/>
            <person name="Mejri S."/>
            <person name="Adams A."/>
            <person name="Chen W.-J."/>
            <person name="Guiguen Y."/>
        </authorList>
    </citation>
    <scope>NUCLEOTIDE SEQUENCE</scope>
    <source>
        <tissue evidence="8">Blood</tissue>
    </source>
</reference>
<evidence type="ECO:0000313" key="9">
    <source>
        <dbReference type="Proteomes" id="UP000829720"/>
    </source>
</evidence>
<feature type="coiled-coil region" evidence="5">
    <location>
        <begin position="347"/>
        <end position="410"/>
    </location>
</feature>
<feature type="compositionally biased region" description="Basic and acidic residues" evidence="6">
    <location>
        <begin position="795"/>
        <end position="819"/>
    </location>
</feature>
<feature type="compositionally biased region" description="Polar residues" evidence="6">
    <location>
        <begin position="1425"/>
        <end position="1439"/>
    </location>
</feature>
<feature type="region of interest" description="Disordered" evidence="6">
    <location>
        <begin position="1563"/>
        <end position="1677"/>
    </location>
</feature>
<dbReference type="SUPFAM" id="SSF46966">
    <property type="entry name" value="Spectrin repeat"/>
    <property type="match status" value="2"/>
</dbReference>
<evidence type="ECO:0000313" key="8">
    <source>
        <dbReference type="EMBL" id="KAI1896953.1"/>
    </source>
</evidence>
<feature type="region of interest" description="Disordered" evidence="6">
    <location>
        <begin position="1119"/>
        <end position="1308"/>
    </location>
</feature>
<dbReference type="Gene3D" id="2.30.29.30">
    <property type="entry name" value="Pleckstrin-homology domain (PH domain)/Phosphotyrosine-binding domain (PTB)"/>
    <property type="match status" value="1"/>
</dbReference>
<name>A0A8T3DI47_9TELE</name>
<feature type="compositionally biased region" description="Basic and acidic residues" evidence="6">
    <location>
        <begin position="80"/>
        <end position="94"/>
    </location>
</feature>
<evidence type="ECO:0000256" key="2">
    <source>
        <dbReference type="ARBA" id="ARBA00022467"/>
    </source>
</evidence>
<protein>
    <recommendedName>
        <fullName evidence="7">PH domain-containing protein</fullName>
    </recommendedName>
</protein>
<feature type="compositionally biased region" description="Polar residues" evidence="6">
    <location>
        <begin position="1818"/>
        <end position="1839"/>
    </location>
</feature>
<organism evidence="8 9">
    <name type="scientific">Albula goreensis</name>
    <dbReference type="NCBI Taxonomy" id="1534307"/>
    <lineage>
        <taxon>Eukaryota</taxon>
        <taxon>Metazoa</taxon>
        <taxon>Chordata</taxon>
        <taxon>Craniata</taxon>
        <taxon>Vertebrata</taxon>
        <taxon>Euteleostomi</taxon>
        <taxon>Actinopterygii</taxon>
        <taxon>Neopterygii</taxon>
        <taxon>Teleostei</taxon>
        <taxon>Albuliformes</taxon>
        <taxon>Albulidae</taxon>
        <taxon>Albula</taxon>
    </lineage>
</organism>
<feature type="compositionally biased region" description="Basic and acidic residues" evidence="6">
    <location>
        <begin position="1608"/>
        <end position="1620"/>
    </location>
</feature>
<feature type="region of interest" description="Disordered" evidence="6">
    <location>
        <begin position="1775"/>
        <end position="1859"/>
    </location>
</feature>
<evidence type="ECO:0000256" key="5">
    <source>
        <dbReference type="SAM" id="Coils"/>
    </source>
</evidence>
<keyword evidence="2" id="KW-0117">Actin capping</keyword>
<proteinExistence type="inferred from homology"/>
<feature type="region of interest" description="Disordered" evidence="6">
    <location>
        <begin position="681"/>
        <end position="721"/>
    </location>
</feature>
<sequence length="2112" mass="230898">MSESIVRKIQPFTIGTRLSVPSVPKCPDFEDAYLPSPAALDNCELQNSLNDQVSLYLGQSRIRPVSPQLSPTGAQVVADTEGHPEDPSKEDHLNRNGVSPTSAASRAIKKITISGSTESPGDTPSMVATVTSKPENVNNNNNNNNNTVSSVATTVPRIVGVSCENSPNSHLKVLLRKDIIAEDQRYEEEEGQDLKCFGDITTPTDQTSPPKDLSPNRALLMKEDPTCVSAHNDCSFTQCNTLFNREIRQAEAWIKGKLRDLKDGCDVQRCPLPLQDWEELSQTLQRDLKDFENTLIQLNQMGEQLACEQNPNSDLVKKQLSQLEDQWHTLKQTAANQSKALGGARNLQQFNRKADRLENWIKEKEEEQSLAGVLGENVDKIQLTRRILDLKQDEQQYRTLHEEINHLALKLEKQGKTEGKNISTRRKHINKMWLKVQSLLKDYHENLQLALEVSSFYQQADNIISAINQKRKSSSLMNDHENCADREIKEMASQITMLDVTVSQLSNLHPTLATRVTHKQGEVKDVWALLQKSVRSEGSDPAPSGCDFTREDADPPTVSWETFFGQDKEAHRIMGKEVKEEQNRLKGCTQSLREPGINRKSMHSQDEEQLLQSLPPIRNFPGPDDDVIEGHWSEGESEGQSSGPEDAIAQGNPQLCVQLQKSAASSDKTLSWLKDNVAAALSTPSPEGCRSPPEDATSSHRETPEADTEEGQSSTGTDRARAEDFLGQLEQLWEELKRRHPSRGAELQDSRKLSLKDMGVLQDLHTLEAWLQTVGVTSRLSPPPEGDPEAVELLEGDRPLRVSPKQEEGGVRPQEEREEKHRHKKRAPRGRSLELQDPPTLTGFQDRAGLDEIPQQPLPGERISEPSLRNAPEVRRGEVVPMGIVKEPPEELRVTSPSQDEETRELLSQCSGLTMRVNHSLSLSAELSMDIMDMETDMAVKCEPDRSGLQGLQEQQDEMEVEYELLKDEVAEIEKQGARLESLCPGRWPVLGEEVQATLQAWEELGRSLAENRGRLQQFVRLQDFFRNYLAMISWTEDTRACIFSESAMHRGKGNEAPVASELDLRIEKKFEEFDGLAAAGQKLMEEEHHLTELIRERTEELQSMLGWILVHWRAQKHQRSRGKRKLGPEGDVISSEAVVPMATPQRSGSPRSACPQPKEGSVPGQEQRPPHEKPTTRPGRQDDVRGGELTEGPGPADSESGPGGPSDSMEPPFLVLKESGAPSLGGTVNLILSFGSGGDSLLQVQDPGEKTEPPEPVHRVSTFLHVKDNHKAMAPLEESSSPPGLPSEAQTAPQSTSPTSPSVSQISSISFHTLPRSGSTPNSTVSSALSSIISSAPSSTFSSATTSTIGSTHSSTFSTAPVSAFGSVPSMSFSANPIPTVGSTSIMTFSSIPSSTHSSQKGRSKTRKRCAAQRIVGLGRQEGRSPSHNPVARGTNTWPLKERKRGTPPTVLIPAGPPHPVREPPAEGARAECANELRFSLSALPGGSGSSGETPTKHAKQHCRHLSLGSVLTFDLPKDLSLIPSIHDVITISPPGSADVITTSPAEPARPNLPGTIVQCTRKDQGQAQASSPSNQTCSLPTQSREAPNHSPQGQTTIRTDCLVPANRKDPPRDLDRTLPSEGPSDVQVRCHSGVREDVRDQSTATLSPCGHGPEGSRKTSPLVEPRQSKPAVCGHGSTDHICPSVHTKIHQLSGHIFRPPIKSQIHKRDQPTANQNATPCSVTAPAGHMIGQKGSVGAVGGAKLCCTRRGEGVFPDAPRKTVGRVLSLERVEAPPTPRNSITAETAGVTTATATAETVRPDHRQFEEEEEELEDIWNQTNGYEQSASASEACLTNQSEPEPGTTPTTETSPNPTPAQSRNVLYRTLEVPSTSTSASSSNLLVAEFPLPASIQALLGYGSLRSPPEQPGRQKAPEVQMAPDPATAPEPTQPQRHSPHRRGRQVGRETEPEACPKAPSVSVMPACMGTEETGQQPMSSQRSSSDIRQQGLTAATRGRCSSTREKDPEFQSMEGTLERKHTLERGKKTPCQAWLSSYALLFKRSLRFCKDREEALKSLESGLTLDLTGAQCGSALECGVRPCCFSLRLQDGSEHLLCASSCSLMEEWMLKDPG</sequence>
<feature type="compositionally biased region" description="Low complexity" evidence="6">
    <location>
        <begin position="1192"/>
        <end position="1213"/>
    </location>
</feature>
<feature type="region of interest" description="Disordered" evidence="6">
    <location>
        <begin position="536"/>
        <end position="557"/>
    </location>
</feature>
<dbReference type="InterPro" id="IPR018159">
    <property type="entry name" value="Spectrin/alpha-actinin"/>
</dbReference>
<dbReference type="OrthoDB" id="430364at2759"/>
<feature type="region of interest" description="Disordered" evidence="6">
    <location>
        <begin position="1421"/>
        <end position="1467"/>
    </location>
</feature>
<feature type="compositionally biased region" description="Low complexity" evidence="6">
    <location>
        <begin position="1276"/>
        <end position="1308"/>
    </location>
</feature>
<dbReference type="InterPro" id="IPR011993">
    <property type="entry name" value="PH-like_dom_sf"/>
</dbReference>
<dbReference type="PANTHER" id="PTHR11915">
    <property type="entry name" value="SPECTRIN/FILAMIN RELATED CYTOSKELETAL PROTEIN"/>
    <property type="match status" value="1"/>
</dbReference>
<feature type="compositionally biased region" description="Low complexity" evidence="6">
    <location>
        <begin position="1840"/>
        <end position="1853"/>
    </location>
</feature>
<dbReference type="SMART" id="SM00150">
    <property type="entry name" value="SPEC"/>
    <property type="match status" value="4"/>
</dbReference>
<dbReference type="GO" id="GO:0003779">
    <property type="term" value="F:actin binding"/>
    <property type="evidence" value="ECO:0007669"/>
    <property type="project" value="UniProtKB-KW"/>
</dbReference>
<feature type="region of interest" description="Disordered" evidence="6">
    <location>
        <begin position="581"/>
        <end position="649"/>
    </location>
</feature>
<dbReference type="Gene3D" id="1.20.58.60">
    <property type="match status" value="2"/>
</dbReference>
<dbReference type="EMBL" id="JAERUA010000008">
    <property type="protein sequence ID" value="KAI1896953.1"/>
    <property type="molecule type" value="Genomic_DNA"/>
</dbReference>
<keyword evidence="9" id="KW-1185">Reference proteome</keyword>
<accession>A0A8T3DI47</accession>
<feature type="region of interest" description="Disordered" evidence="6">
    <location>
        <begin position="1337"/>
        <end position="1358"/>
    </location>
</feature>
<evidence type="ECO:0000256" key="1">
    <source>
        <dbReference type="ARBA" id="ARBA00006826"/>
    </source>
</evidence>
<feature type="compositionally biased region" description="Polar residues" evidence="6">
    <location>
        <begin position="113"/>
        <end position="135"/>
    </location>
</feature>
<feature type="region of interest" description="Disordered" evidence="6">
    <location>
        <begin position="1900"/>
        <end position="2021"/>
    </location>
</feature>
<keyword evidence="5" id="KW-0175">Coiled coil</keyword>
<gene>
    <name evidence="8" type="ORF">AGOR_G00100190</name>
</gene>
<feature type="compositionally biased region" description="Basic and acidic residues" evidence="6">
    <location>
        <begin position="1248"/>
        <end position="1259"/>
    </location>
</feature>
<evidence type="ECO:0000256" key="6">
    <source>
        <dbReference type="SAM" id="MobiDB-lite"/>
    </source>
</evidence>
<feature type="region of interest" description="Disordered" evidence="6">
    <location>
        <begin position="64"/>
        <end position="148"/>
    </location>
</feature>
<feature type="coiled-coil region" evidence="5">
    <location>
        <begin position="949"/>
        <end position="983"/>
    </location>
</feature>
<feature type="domain" description="PH" evidence="7">
    <location>
        <begin position="2011"/>
        <end position="2107"/>
    </location>
</feature>
<dbReference type="InterPro" id="IPR002017">
    <property type="entry name" value="Spectrin_repeat"/>
</dbReference>
<dbReference type="Pfam" id="PF00435">
    <property type="entry name" value="Spectrin"/>
    <property type="match status" value="2"/>
</dbReference>
<feature type="compositionally biased region" description="Basic and acidic residues" evidence="6">
    <location>
        <begin position="1169"/>
        <end position="1189"/>
    </location>
</feature>
<feature type="compositionally biased region" description="Low complexity" evidence="6">
    <location>
        <begin position="136"/>
        <end position="146"/>
    </location>
</feature>
<evidence type="ECO:0000256" key="4">
    <source>
        <dbReference type="ARBA" id="ARBA00023203"/>
    </source>
</evidence>
<keyword evidence="4" id="KW-0009">Actin-binding</keyword>
<feature type="coiled-coil region" evidence="5">
    <location>
        <begin position="274"/>
        <end position="301"/>
    </location>
</feature>
<dbReference type="GO" id="GO:0051693">
    <property type="term" value="P:actin filament capping"/>
    <property type="evidence" value="ECO:0007669"/>
    <property type="project" value="UniProtKB-KW"/>
</dbReference>